<comment type="subunit">
    <text evidence="4">Homodimer.</text>
</comment>
<dbReference type="GO" id="GO:0004615">
    <property type="term" value="F:phosphomannomutase activity"/>
    <property type="evidence" value="ECO:0007669"/>
    <property type="project" value="UniProtKB-EC"/>
</dbReference>
<dbReference type="SUPFAM" id="SSF56784">
    <property type="entry name" value="HAD-like"/>
    <property type="match status" value="1"/>
</dbReference>
<dbReference type="GO" id="GO:0005829">
    <property type="term" value="C:cytosol"/>
    <property type="evidence" value="ECO:0007669"/>
    <property type="project" value="TreeGrafter"/>
</dbReference>
<keyword evidence="6" id="KW-0963">Cytoplasm</keyword>
<keyword evidence="7" id="KW-0479">Metal-binding</keyword>
<keyword evidence="9" id="KW-0413">Isomerase</keyword>
<dbReference type="GO" id="GO:0006487">
    <property type="term" value="P:protein N-linked glycosylation"/>
    <property type="evidence" value="ECO:0007669"/>
    <property type="project" value="TreeGrafter"/>
</dbReference>
<evidence type="ECO:0000313" key="10">
    <source>
        <dbReference type="EMBL" id="SVD88348.1"/>
    </source>
</evidence>
<dbReference type="Pfam" id="PF03332">
    <property type="entry name" value="PMM"/>
    <property type="match status" value="1"/>
</dbReference>
<evidence type="ECO:0000256" key="8">
    <source>
        <dbReference type="ARBA" id="ARBA00022842"/>
    </source>
</evidence>
<evidence type="ECO:0000256" key="6">
    <source>
        <dbReference type="ARBA" id="ARBA00022490"/>
    </source>
</evidence>
<dbReference type="InterPro" id="IPR005002">
    <property type="entry name" value="PMM"/>
</dbReference>
<dbReference type="GO" id="GO:0006013">
    <property type="term" value="P:mannose metabolic process"/>
    <property type="evidence" value="ECO:0007669"/>
    <property type="project" value="TreeGrafter"/>
</dbReference>
<dbReference type="UniPathway" id="UPA00126">
    <property type="reaction ID" value="UER00424"/>
</dbReference>
<dbReference type="GO" id="GO:0046872">
    <property type="term" value="F:metal ion binding"/>
    <property type="evidence" value="ECO:0007669"/>
    <property type="project" value="UniProtKB-KW"/>
</dbReference>
<evidence type="ECO:0000256" key="1">
    <source>
        <dbReference type="ARBA" id="ARBA00004496"/>
    </source>
</evidence>
<evidence type="ECO:0000256" key="2">
    <source>
        <dbReference type="ARBA" id="ARBA00004699"/>
    </source>
</evidence>
<dbReference type="GO" id="GO:0009298">
    <property type="term" value="P:GDP-mannose biosynthetic process"/>
    <property type="evidence" value="ECO:0007669"/>
    <property type="project" value="UniProtKB-UniPathway"/>
</dbReference>
<evidence type="ECO:0000256" key="5">
    <source>
        <dbReference type="ARBA" id="ARBA00012730"/>
    </source>
</evidence>
<dbReference type="PANTHER" id="PTHR10466">
    <property type="entry name" value="PHOSPHOMANNOMUTASE"/>
    <property type="match status" value="1"/>
</dbReference>
<dbReference type="Gene3D" id="3.30.1240.20">
    <property type="match status" value="1"/>
</dbReference>
<dbReference type="PANTHER" id="PTHR10466:SF0">
    <property type="entry name" value="PHOSPHOMANNOMUTASE"/>
    <property type="match status" value="1"/>
</dbReference>
<reference evidence="10" key="1">
    <citation type="submission" date="2018-05" db="EMBL/GenBank/DDBJ databases">
        <authorList>
            <person name="Lanie J.A."/>
            <person name="Ng W.-L."/>
            <person name="Kazmierczak K.M."/>
            <person name="Andrzejewski T.M."/>
            <person name="Davidsen T.M."/>
            <person name="Wayne K.J."/>
            <person name="Tettelin H."/>
            <person name="Glass J.I."/>
            <person name="Rusch D."/>
            <person name="Podicherti R."/>
            <person name="Tsui H.-C.T."/>
            <person name="Winkler M.E."/>
        </authorList>
    </citation>
    <scope>NUCLEOTIDE SEQUENCE</scope>
</reference>
<dbReference type="InterPro" id="IPR006379">
    <property type="entry name" value="HAD-SF_hydro_IIB"/>
</dbReference>
<dbReference type="Gene3D" id="3.40.50.1000">
    <property type="entry name" value="HAD superfamily/HAD-like"/>
    <property type="match status" value="1"/>
</dbReference>
<proteinExistence type="inferred from homology"/>
<dbReference type="EC" id="5.4.2.8" evidence="5"/>
<gene>
    <name evidence="10" type="ORF">METZ01_LOCUS441202</name>
</gene>
<evidence type="ECO:0000256" key="7">
    <source>
        <dbReference type="ARBA" id="ARBA00022723"/>
    </source>
</evidence>
<dbReference type="NCBIfam" id="TIGR01484">
    <property type="entry name" value="HAD-SF-IIB"/>
    <property type="match status" value="1"/>
</dbReference>
<dbReference type="EMBL" id="UINC01179595">
    <property type="protein sequence ID" value="SVD88348.1"/>
    <property type="molecule type" value="Genomic_DNA"/>
</dbReference>
<dbReference type="InterPro" id="IPR036412">
    <property type="entry name" value="HAD-like_sf"/>
</dbReference>
<name>A0A382Z0U4_9ZZZZ</name>
<organism evidence="10">
    <name type="scientific">marine metagenome</name>
    <dbReference type="NCBI Taxonomy" id="408172"/>
    <lineage>
        <taxon>unclassified sequences</taxon>
        <taxon>metagenomes</taxon>
        <taxon>ecological metagenomes</taxon>
    </lineage>
</organism>
<comment type="pathway">
    <text evidence="2">Nucleotide-sugar biosynthesis; GDP-alpha-D-mannose biosynthesis; alpha-D-mannose 1-phosphate from D-fructose 6-phosphate: step 2/2.</text>
</comment>
<evidence type="ECO:0000256" key="4">
    <source>
        <dbReference type="ARBA" id="ARBA00011738"/>
    </source>
</evidence>
<evidence type="ECO:0000256" key="3">
    <source>
        <dbReference type="ARBA" id="ARBA00009736"/>
    </source>
</evidence>
<sequence length="242" mass="27975">MKNLFLFDVDGTLAESTQQIPKNLIKILKKISEKHIVCVVSGGTYTNLITQIGKRNEKIFKYIFAENGSVVYQNGELLSIKNIKDEFTEYQIQDIVNTILEYIVKLKIPYKRGKFIDFRTAMLYISPTGSNVSYDERQIFAQYDEEHDIRKKMIEHLKTSLCTKYDLDIKLGGQIGIALHPKGWDKSLALEHLNLNEYLNTYFFGDKCGRDGNDYPLFIQKNICGFEVTGPRHLKNILKTFL</sequence>
<dbReference type="InterPro" id="IPR043169">
    <property type="entry name" value="PMM_cap"/>
</dbReference>
<evidence type="ECO:0000256" key="9">
    <source>
        <dbReference type="ARBA" id="ARBA00023235"/>
    </source>
</evidence>
<accession>A0A382Z0U4</accession>
<keyword evidence="8" id="KW-0460">Magnesium</keyword>
<dbReference type="AlphaFoldDB" id="A0A382Z0U4"/>
<dbReference type="InterPro" id="IPR023214">
    <property type="entry name" value="HAD_sf"/>
</dbReference>
<comment type="subcellular location">
    <subcellularLocation>
        <location evidence="1">Cytoplasm</location>
    </subcellularLocation>
</comment>
<protein>
    <recommendedName>
        <fullName evidence="5">phosphomannomutase</fullName>
        <ecNumber evidence="5">5.4.2.8</ecNumber>
    </recommendedName>
</protein>
<comment type="similarity">
    <text evidence="3">Belongs to the eukaryotic PMM family.</text>
</comment>